<dbReference type="AlphaFoldDB" id="A0A8H7F0X9"/>
<evidence type="ECO:0000313" key="2">
    <source>
        <dbReference type="EMBL" id="KAF7771649.1"/>
    </source>
</evidence>
<protein>
    <recommendedName>
        <fullName evidence="1">F-box domain-containing protein</fullName>
    </recommendedName>
</protein>
<proteinExistence type="predicted"/>
<sequence length="572" mass="65840">MSMPTSKCPQCGHHLGHTTRMGYPQFQTTNESKALTLQQGEISALQSEARRLEGLIEALTRDRSAILRKINHTQATTSHLPVEVLSSIFKFARPPIDFSTRYVDFRLGDNVYHAEENFHHTLAAVCYSWHQIILSTSQLWTTITLRVDRRSLIKNLTSLLGLYFERARGFPISIELDFNGEAVTWGVDSMKPIQVHEEYLSLIEPLKTALFVDGADRIRHLVLIRPPTEWLSLLNEKFTQCTTVTIFYPMKQYSDVDENDFFNLVTMPCLQRVELVALRDLPSIPDTVTTLHLRDMAFSDCYHSLVSYTNLVDFEMIGYSGFELLLPDGRISEPIVFPQLEHFRWNRFSSFHRDIEDFLRYARFPKLRSLHWFENSDIHYPNLPTGSQRDPRPILDFFSKLPPTLSSLTIFQASPSFKDDTDVDATFIERLLDCVPQVTKLHFSRCSKAMIEYLVDAIGKPHSPPDSPRQYQYQEVDANIDDISGNKVLPNLRELVIDNARDRAWYYIDSLWQKIDNMLKALRVTSGCRETFHLVIDSTVDEYDDQETLQKAKVAAMANGFNLEISFNSCGS</sequence>
<comment type="caution">
    <text evidence="2">The sequence shown here is derived from an EMBL/GenBank/DDBJ whole genome shotgun (WGS) entry which is preliminary data.</text>
</comment>
<organism evidence="2 3">
    <name type="scientific">Agaricus bisporus var. burnettii</name>
    <dbReference type="NCBI Taxonomy" id="192524"/>
    <lineage>
        <taxon>Eukaryota</taxon>
        <taxon>Fungi</taxon>
        <taxon>Dikarya</taxon>
        <taxon>Basidiomycota</taxon>
        <taxon>Agaricomycotina</taxon>
        <taxon>Agaricomycetes</taxon>
        <taxon>Agaricomycetidae</taxon>
        <taxon>Agaricales</taxon>
        <taxon>Agaricineae</taxon>
        <taxon>Agaricaceae</taxon>
        <taxon>Agaricus</taxon>
    </lineage>
</organism>
<name>A0A8H7F0X9_AGABI</name>
<evidence type="ECO:0000313" key="3">
    <source>
        <dbReference type="Proteomes" id="UP000629468"/>
    </source>
</evidence>
<dbReference type="InterPro" id="IPR001810">
    <property type="entry name" value="F-box_dom"/>
</dbReference>
<reference evidence="2 3" key="1">
    <citation type="journal article" name="Sci. Rep.">
        <title>Telomere-to-telomere assembled and centromere annotated genomes of the two main subspecies of the button mushroom Agaricus bisporus reveal especially polymorphic chromosome ends.</title>
        <authorList>
            <person name="Sonnenberg A.S.M."/>
            <person name="Sedaghat-Telgerd N."/>
            <person name="Lavrijssen B."/>
            <person name="Ohm R.A."/>
            <person name="Hendrickx P.M."/>
            <person name="Scholtmeijer K."/>
            <person name="Baars J.J.P."/>
            <person name="van Peer A."/>
        </authorList>
    </citation>
    <scope>NUCLEOTIDE SEQUENCE [LARGE SCALE GENOMIC DNA]</scope>
    <source>
        <strain evidence="2 3">H119_p4</strain>
    </source>
</reference>
<dbReference type="Proteomes" id="UP000629468">
    <property type="component" value="Unassembled WGS sequence"/>
</dbReference>
<dbReference type="EMBL" id="JABXXO010000008">
    <property type="protein sequence ID" value="KAF7771649.1"/>
    <property type="molecule type" value="Genomic_DNA"/>
</dbReference>
<feature type="domain" description="F-box" evidence="1">
    <location>
        <begin position="78"/>
        <end position="146"/>
    </location>
</feature>
<evidence type="ECO:0000259" key="1">
    <source>
        <dbReference type="Pfam" id="PF12937"/>
    </source>
</evidence>
<accession>A0A8H7F0X9</accession>
<dbReference type="Pfam" id="PF12937">
    <property type="entry name" value="F-box-like"/>
    <property type="match status" value="1"/>
</dbReference>
<gene>
    <name evidence="2" type="ORF">Agabi119p4_5960</name>
</gene>